<proteinExistence type="predicted"/>
<dbReference type="AlphaFoldDB" id="A0A9I9E798"/>
<protein>
    <submittedName>
        <fullName evidence="1">Uncharacterized protein</fullName>
    </submittedName>
</protein>
<dbReference type="EnsemblPlants" id="MELO3C029689.2.1">
    <property type="protein sequence ID" value="MELO3C029689.2.1"/>
    <property type="gene ID" value="MELO3C029689.2"/>
</dbReference>
<organism evidence="1">
    <name type="scientific">Cucumis melo</name>
    <name type="common">Muskmelon</name>
    <dbReference type="NCBI Taxonomy" id="3656"/>
    <lineage>
        <taxon>Eukaryota</taxon>
        <taxon>Viridiplantae</taxon>
        <taxon>Streptophyta</taxon>
        <taxon>Embryophyta</taxon>
        <taxon>Tracheophyta</taxon>
        <taxon>Spermatophyta</taxon>
        <taxon>Magnoliopsida</taxon>
        <taxon>eudicotyledons</taxon>
        <taxon>Gunneridae</taxon>
        <taxon>Pentapetalae</taxon>
        <taxon>rosids</taxon>
        <taxon>fabids</taxon>
        <taxon>Cucurbitales</taxon>
        <taxon>Cucurbitaceae</taxon>
        <taxon>Benincaseae</taxon>
        <taxon>Cucumis</taxon>
    </lineage>
</organism>
<evidence type="ECO:0000313" key="1">
    <source>
        <dbReference type="EnsemblPlants" id="MELO3C029689.2.1"/>
    </source>
</evidence>
<accession>A0A9I9E798</accession>
<dbReference type="Gramene" id="MELO3C029689.2.1">
    <property type="protein sequence ID" value="MELO3C029689.2.1"/>
    <property type="gene ID" value="MELO3C029689.2"/>
</dbReference>
<name>A0A9I9E798_CUCME</name>
<sequence>MLSLKNSLNSFPFFHLHFVPVSAAVDDLQLQPRTSVLPFLSFEESSIHRASALASSLRLIIESPEKFKPYDVVD</sequence>
<reference evidence="1" key="1">
    <citation type="submission" date="2023-03" db="UniProtKB">
        <authorList>
            <consortium name="EnsemblPlants"/>
        </authorList>
    </citation>
    <scope>IDENTIFICATION</scope>
</reference>